<keyword evidence="2" id="KW-1185">Reference proteome</keyword>
<dbReference type="EMBL" id="BAABEY010000033">
    <property type="protein sequence ID" value="GAA4445207.1"/>
    <property type="molecule type" value="Genomic_DNA"/>
</dbReference>
<evidence type="ECO:0000313" key="1">
    <source>
        <dbReference type="EMBL" id="GAA4445207.1"/>
    </source>
</evidence>
<protein>
    <submittedName>
        <fullName evidence="1">Uncharacterized protein</fullName>
    </submittedName>
</protein>
<organism evidence="1 2">
    <name type="scientific">Ravibacter arvi</name>
    <dbReference type="NCBI Taxonomy" id="2051041"/>
    <lineage>
        <taxon>Bacteria</taxon>
        <taxon>Pseudomonadati</taxon>
        <taxon>Bacteroidota</taxon>
        <taxon>Cytophagia</taxon>
        <taxon>Cytophagales</taxon>
        <taxon>Spirosomataceae</taxon>
        <taxon>Ravibacter</taxon>
    </lineage>
</organism>
<dbReference type="Proteomes" id="UP001501508">
    <property type="component" value="Unassembled WGS sequence"/>
</dbReference>
<sequence>MKVHFDDLFTLLDNQLVAKVEVTSSDVLFRQGETVPNVTTLFGVALVLLKSHDFEVTGSPGNGCEIKACYVR</sequence>
<accession>A0ABP8M8B6</accession>
<comment type="caution">
    <text evidence="1">The sequence shown here is derived from an EMBL/GenBank/DDBJ whole genome shotgun (WGS) entry which is preliminary data.</text>
</comment>
<proteinExistence type="predicted"/>
<gene>
    <name evidence="1" type="ORF">GCM10023091_36510</name>
</gene>
<reference evidence="2" key="1">
    <citation type="journal article" date="2019" name="Int. J. Syst. Evol. Microbiol.">
        <title>The Global Catalogue of Microorganisms (GCM) 10K type strain sequencing project: providing services to taxonomists for standard genome sequencing and annotation.</title>
        <authorList>
            <consortium name="The Broad Institute Genomics Platform"/>
            <consortium name="The Broad Institute Genome Sequencing Center for Infectious Disease"/>
            <person name="Wu L."/>
            <person name="Ma J."/>
        </authorList>
    </citation>
    <scope>NUCLEOTIDE SEQUENCE [LARGE SCALE GENOMIC DNA]</scope>
    <source>
        <strain evidence="2">JCM 31920</strain>
    </source>
</reference>
<dbReference type="RefSeq" id="WP_345031868.1">
    <property type="nucleotide sequence ID" value="NZ_BAABEY010000033.1"/>
</dbReference>
<name>A0ABP8M8B6_9BACT</name>
<evidence type="ECO:0000313" key="2">
    <source>
        <dbReference type="Proteomes" id="UP001501508"/>
    </source>
</evidence>